<name>A0A1F5XZU0_9BACT</name>
<comment type="subcellular location">
    <subcellularLocation>
        <location evidence="4">Cytoplasm</location>
    </subcellularLocation>
</comment>
<dbReference type="InterPro" id="IPR001352">
    <property type="entry name" value="RNase_HII/HIII"/>
</dbReference>
<proteinExistence type="inferred from homology"/>
<keyword evidence="9 12" id="KW-0255">Endonuclease</keyword>
<dbReference type="PANTHER" id="PTHR10954:SF18">
    <property type="entry name" value="RIBONUCLEASE HII"/>
    <property type="match status" value="1"/>
</dbReference>
<dbReference type="EMBL" id="MFIQ01000020">
    <property type="protein sequence ID" value="OGF93369.1"/>
    <property type="molecule type" value="Genomic_DNA"/>
</dbReference>
<feature type="binding site" evidence="12">
    <location>
        <position position="105"/>
    </location>
    <ligand>
        <name>a divalent metal cation</name>
        <dbReference type="ChEBI" id="CHEBI:60240"/>
    </ligand>
</feature>
<dbReference type="NCBIfam" id="NF000595">
    <property type="entry name" value="PRK00015.1-3"/>
    <property type="match status" value="1"/>
</dbReference>
<evidence type="ECO:0000256" key="10">
    <source>
        <dbReference type="ARBA" id="ARBA00022801"/>
    </source>
</evidence>
<feature type="binding site" evidence="12">
    <location>
        <position position="9"/>
    </location>
    <ligand>
        <name>a divalent metal cation</name>
        <dbReference type="ChEBI" id="CHEBI:60240"/>
    </ligand>
</feature>
<evidence type="ECO:0000313" key="15">
    <source>
        <dbReference type="EMBL" id="OGF93369.1"/>
    </source>
</evidence>
<feature type="domain" description="RNase H type-2" evidence="14">
    <location>
        <begin position="3"/>
        <end position="189"/>
    </location>
</feature>
<comment type="catalytic activity">
    <reaction evidence="1 12 13">
        <text>Endonucleolytic cleavage to 5'-phosphomonoester.</text>
        <dbReference type="EC" id="3.1.26.4"/>
    </reaction>
</comment>
<organism evidence="15 16">
    <name type="scientific">Candidatus Giovannonibacteria bacterium RIFCSPLOWO2_12_FULL_44_15</name>
    <dbReference type="NCBI Taxonomy" id="1798364"/>
    <lineage>
        <taxon>Bacteria</taxon>
        <taxon>Candidatus Giovannoniibacteriota</taxon>
    </lineage>
</organism>
<evidence type="ECO:0000313" key="16">
    <source>
        <dbReference type="Proteomes" id="UP000178894"/>
    </source>
</evidence>
<dbReference type="GO" id="GO:0003723">
    <property type="term" value="F:RNA binding"/>
    <property type="evidence" value="ECO:0007669"/>
    <property type="project" value="UniProtKB-UniRule"/>
</dbReference>
<dbReference type="AlphaFoldDB" id="A0A1F5XZU0"/>
<evidence type="ECO:0000256" key="2">
    <source>
        <dbReference type="ARBA" id="ARBA00001946"/>
    </source>
</evidence>
<sequence length="189" mass="21310">MPKYIVGIDEAGRGPLAGPVTVGAVAALAGRMSFRGIKDSKKLSPVKREKWFSLISKNPRLRYSFASVSHSVIDKRGISYALRLAVKRCIKKLEIENYELKILLDGSLYAPDEYNQKTIIKGDEKIPIIAAASIIAKVTRDRKMTQLAKKYPKYAFHIHKGYGTKLHMLLVKKHGLCDIHRRSFCSRLI</sequence>
<evidence type="ECO:0000256" key="6">
    <source>
        <dbReference type="ARBA" id="ARBA00022490"/>
    </source>
</evidence>
<evidence type="ECO:0000256" key="1">
    <source>
        <dbReference type="ARBA" id="ARBA00000077"/>
    </source>
</evidence>
<dbReference type="SUPFAM" id="SSF53098">
    <property type="entry name" value="Ribonuclease H-like"/>
    <property type="match status" value="1"/>
</dbReference>
<keyword evidence="7 12" id="KW-0540">Nuclease</keyword>
<dbReference type="CDD" id="cd07182">
    <property type="entry name" value="RNase_HII_bacteria_HII_like"/>
    <property type="match status" value="1"/>
</dbReference>
<dbReference type="Pfam" id="PF01351">
    <property type="entry name" value="RNase_HII"/>
    <property type="match status" value="1"/>
</dbReference>
<comment type="function">
    <text evidence="3 13">Endonuclease that specifically degrades the RNA of RNA-DNA hybrids.</text>
</comment>
<dbReference type="GO" id="GO:0032299">
    <property type="term" value="C:ribonuclease H2 complex"/>
    <property type="evidence" value="ECO:0007669"/>
    <property type="project" value="TreeGrafter"/>
</dbReference>
<feature type="binding site" evidence="12">
    <location>
        <position position="10"/>
    </location>
    <ligand>
        <name>a divalent metal cation</name>
        <dbReference type="ChEBI" id="CHEBI:60240"/>
    </ligand>
</feature>
<dbReference type="InterPro" id="IPR012337">
    <property type="entry name" value="RNaseH-like_sf"/>
</dbReference>
<comment type="cofactor">
    <cofactor evidence="2">
        <name>Mg(2+)</name>
        <dbReference type="ChEBI" id="CHEBI:18420"/>
    </cofactor>
</comment>
<keyword evidence="6" id="KW-0963">Cytoplasm</keyword>
<reference evidence="15 16" key="1">
    <citation type="journal article" date="2016" name="Nat. Commun.">
        <title>Thousands of microbial genomes shed light on interconnected biogeochemical processes in an aquifer system.</title>
        <authorList>
            <person name="Anantharaman K."/>
            <person name="Brown C.T."/>
            <person name="Hug L.A."/>
            <person name="Sharon I."/>
            <person name="Castelle C.J."/>
            <person name="Probst A.J."/>
            <person name="Thomas B.C."/>
            <person name="Singh A."/>
            <person name="Wilkins M.J."/>
            <person name="Karaoz U."/>
            <person name="Brodie E.L."/>
            <person name="Williams K.H."/>
            <person name="Hubbard S.S."/>
            <person name="Banfield J.F."/>
        </authorList>
    </citation>
    <scope>NUCLEOTIDE SEQUENCE [LARGE SCALE GENOMIC DNA]</scope>
</reference>
<dbReference type="InterPro" id="IPR024567">
    <property type="entry name" value="RNase_HII/HIII_dom"/>
</dbReference>
<evidence type="ECO:0000256" key="11">
    <source>
        <dbReference type="ARBA" id="ARBA00023211"/>
    </source>
</evidence>
<dbReference type="GO" id="GO:0006298">
    <property type="term" value="P:mismatch repair"/>
    <property type="evidence" value="ECO:0007669"/>
    <property type="project" value="TreeGrafter"/>
</dbReference>
<dbReference type="EC" id="3.1.26.4" evidence="13"/>
<dbReference type="InterPro" id="IPR036397">
    <property type="entry name" value="RNaseH_sf"/>
</dbReference>
<dbReference type="GO" id="GO:0043137">
    <property type="term" value="P:DNA replication, removal of RNA primer"/>
    <property type="evidence" value="ECO:0007669"/>
    <property type="project" value="TreeGrafter"/>
</dbReference>
<evidence type="ECO:0000256" key="12">
    <source>
        <dbReference type="PROSITE-ProRule" id="PRU01319"/>
    </source>
</evidence>
<dbReference type="STRING" id="1798364.A3G54_00060"/>
<keyword evidence="8 12" id="KW-0479">Metal-binding</keyword>
<comment type="cofactor">
    <cofactor evidence="12">
        <name>Mn(2+)</name>
        <dbReference type="ChEBI" id="CHEBI:29035"/>
    </cofactor>
    <cofactor evidence="12">
        <name>Mg(2+)</name>
        <dbReference type="ChEBI" id="CHEBI:18420"/>
    </cofactor>
    <text evidence="12">Manganese or magnesium. Binds 1 divalent metal ion per monomer in the absence of substrate. May bind a second metal ion after substrate binding.</text>
</comment>
<comment type="caution">
    <text evidence="15">The sequence shown here is derived from an EMBL/GenBank/DDBJ whole genome shotgun (WGS) entry which is preliminary data.</text>
</comment>
<keyword evidence="11" id="KW-0464">Manganese</keyword>
<dbReference type="Gene3D" id="3.30.420.10">
    <property type="entry name" value="Ribonuclease H-like superfamily/Ribonuclease H"/>
    <property type="match status" value="1"/>
</dbReference>
<keyword evidence="10 12" id="KW-0378">Hydrolase</keyword>
<evidence type="ECO:0000256" key="7">
    <source>
        <dbReference type="ARBA" id="ARBA00022722"/>
    </source>
</evidence>
<dbReference type="GO" id="GO:0046872">
    <property type="term" value="F:metal ion binding"/>
    <property type="evidence" value="ECO:0007669"/>
    <property type="project" value="UniProtKB-KW"/>
</dbReference>
<dbReference type="PANTHER" id="PTHR10954">
    <property type="entry name" value="RIBONUCLEASE H2 SUBUNIT A"/>
    <property type="match status" value="1"/>
</dbReference>
<dbReference type="Proteomes" id="UP000178894">
    <property type="component" value="Unassembled WGS sequence"/>
</dbReference>
<dbReference type="GO" id="GO:0005737">
    <property type="term" value="C:cytoplasm"/>
    <property type="evidence" value="ECO:0007669"/>
    <property type="project" value="UniProtKB-SubCell"/>
</dbReference>
<evidence type="ECO:0000256" key="4">
    <source>
        <dbReference type="ARBA" id="ARBA00004496"/>
    </source>
</evidence>
<evidence type="ECO:0000256" key="5">
    <source>
        <dbReference type="ARBA" id="ARBA00007383"/>
    </source>
</evidence>
<accession>A0A1F5XZU0</accession>
<dbReference type="PROSITE" id="PS51975">
    <property type="entry name" value="RNASE_H_2"/>
    <property type="match status" value="1"/>
</dbReference>
<dbReference type="InterPro" id="IPR022898">
    <property type="entry name" value="RNase_HII"/>
</dbReference>
<evidence type="ECO:0000256" key="9">
    <source>
        <dbReference type="ARBA" id="ARBA00022759"/>
    </source>
</evidence>
<evidence type="ECO:0000256" key="8">
    <source>
        <dbReference type="ARBA" id="ARBA00022723"/>
    </source>
</evidence>
<comment type="similarity">
    <text evidence="5 13">Belongs to the RNase HII family.</text>
</comment>
<dbReference type="GO" id="GO:0004523">
    <property type="term" value="F:RNA-DNA hybrid ribonuclease activity"/>
    <property type="evidence" value="ECO:0007669"/>
    <property type="project" value="UniProtKB-UniRule"/>
</dbReference>
<evidence type="ECO:0000256" key="3">
    <source>
        <dbReference type="ARBA" id="ARBA00004065"/>
    </source>
</evidence>
<evidence type="ECO:0000259" key="14">
    <source>
        <dbReference type="PROSITE" id="PS51975"/>
    </source>
</evidence>
<gene>
    <name evidence="15" type="ORF">A3G54_00060</name>
</gene>
<protein>
    <recommendedName>
        <fullName evidence="13">Ribonuclease</fullName>
        <ecNumber evidence="13">3.1.26.4</ecNumber>
    </recommendedName>
</protein>
<evidence type="ECO:0000256" key="13">
    <source>
        <dbReference type="RuleBase" id="RU003515"/>
    </source>
</evidence>